<organism evidence="2 3">
    <name type="scientific">Aduncisulcus paluster</name>
    <dbReference type="NCBI Taxonomy" id="2918883"/>
    <lineage>
        <taxon>Eukaryota</taxon>
        <taxon>Metamonada</taxon>
        <taxon>Carpediemonas-like organisms</taxon>
        <taxon>Aduncisulcus</taxon>
    </lineage>
</organism>
<sequence length="271" mass="31219">MAQYVINTTVNRMTGVSPYEALFGKMWDPSRGSLLKWKDSEGKSDVKVDDIGDSELMHEYVRNLRKHVSRVHEVMREANEEATLKRDKKLAPAVDAFNRKVERRLLRGVEVRKTVEGDPAKTKLVYLPGSYVLMRPKVKPAHKFSARLLGPWLVNKHDLETETVTLTSLADGKIRKAATDTLVPFDDSNATLEDMKDMAAMDKEVYMLEEVRSHTRNERGRFKEKDRYAFEAKWLGYEETTMEPWTNLDGSGPFIEYCKNNPKLKKIFNDS</sequence>
<dbReference type="PROSITE" id="PS50013">
    <property type="entry name" value="CHROMO_2"/>
    <property type="match status" value="1"/>
</dbReference>
<accession>A0ABQ5KEN7</accession>
<dbReference type="SUPFAM" id="SSF54160">
    <property type="entry name" value="Chromo domain-like"/>
    <property type="match status" value="1"/>
</dbReference>
<keyword evidence="3" id="KW-1185">Reference proteome</keyword>
<dbReference type="EMBL" id="BQXS01001720">
    <property type="protein sequence ID" value="GKT30977.1"/>
    <property type="molecule type" value="Genomic_DNA"/>
</dbReference>
<protein>
    <recommendedName>
        <fullName evidence="1">Chromo domain-containing protein</fullName>
    </recommendedName>
</protein>
<comment type="caution">
    <text evidence="2">The sequence shown here is derived from an EMBL/GenBank/DDBJ whole genome shotgun (WGS) entry which is preliminary data.</text>
</comment>
<evidence type="ECO:0000259" key="1">
    <source>
        <dbReference type="PROSITE" id="PS50013"/>
    </source>
</evidence>
<dbReference type="InterPro" id="IPR016197">
    <property type="entry name" value="Chromo-like_dom_sf"/>
</dbReference>
<evidence type="ECO:0000313" key="3">
    <source>
        <dbReference type="Proteomes" id="UP001057375"/>
    </source>
</evidence>
<feature type="domain" description="Chromo" evidence="1">
    <location>
        <begin position="206"/>
        <end position="271"/>
    </location>
</feature>
<dbReference type="Proteomes" id="UP001057375">
    <property type="component" value="Unassembled WGS sequence"/>
</dbReference>
<evidence type="ECO:0000313" key="2">
    <source>
        <dbReference type="EMBL" id="GKT30977.1"/>
    </source>
</evidence>
<reference evidence="2" key="1">
    <citation type="submission" date="2022-03" db="EMBL/GenBank/DDBJ databases">
        <title>Draft genome sequence of Aduncisulcus paluster, a free-living microaerophilic Fornicata.</title>
        <authorList>
            <person name="Yuyama I."/>
            <person name="Kume K."/>
            <person name="Tamura T."/>
            <person name="Inagaki Y."/>
            <person name="Hashimoto T."/>
        </authorList>
    </citation>
    <scope>NUCLEOTIDE SEQUENCE</scope>
    <source>
        <strain evidence="2">NY0171</strain>
    </source>
</reference>
<feature type="non-terminal residue" evidence="2">
    <location>
        <position position="271"/>
    </location>
</feature>
<dbReference type="InterPro" id="IPR000953">
    <property type="entry name" value="Chromo/chromo_shadow_dom"/>
</dbReference>
<gene>
    <name evidence="2" type="ORF">ADUPG1_001780</name>
</gene>
<proteinExistence type="predicted"/>
<name>A0ABQ5KEN7_9EUKA</name>